<dbReference type="RefSeq" id="XP_008778185.2">
    <property type="nucleotide sequence ID" value="XM_008779963.4"/>
</dbReference>
<organism evidence="3 4">
    <name type="scientific">Phoenix dactylifera</name>
    <name type="common">Date palm</name>
    <dbReference type="NCBI Taxonomy" id="42345"/>
    <lineage>
        <taxon>Eukaryota</taxon>
        <taxon>Viridiplantae</taxon>
        <taxon>Streptophyta</taxon>
        <taxon>Embryophyta</taxon>
        <taxon>Tracheophyta</taxon>
        <taxon>Spermatophyta</taxon>
        <taxon>Magnoliopsida</taxon>
        <taxon>Liliopsida</taxon>
        <taxon>Arecaceae</taxon>
        <taxon>Coryphoideae</taxon>
        <taxon>Phoeniceae</taxon>
        <taxon>Phoenix</taxon>
    </lineage>
</organism>
<dbReference type="Gene3D" id="3.30.1490.40">
    <property type="match status" value="1"/>
</dbReference>
<dbReference type="PROSITE" id="PS50829">
    <property type="entry name" value="GYF"/>
    <property type="match status" value="1"/>
</dbReference>
<feature type="region of interest" description="Disordered" evidence="1">
    <location>
        <begin position="116"/>
        <end position="225"/>
    </location>
</feature>
<dbReference type="InterPro" id="IPR003169">
    <property type="entry name" value="GYF"/>
</dbReference>
<dbReference type="SMART" id="SM00444">
    <property type="entry name" value="GYF"/>
    <property type="match status" value="1"/>
</dbReference>
<proteinExistence type="predicted"/>
<feature type="compositionally biased region" description="Basic and acidic residues" evidence="1">
    <location>
        <begin position="139"/>
        <end position="156"/>
    </location>
</feature>
<feature type="region of interest" description="Disordered" evidence="1">
    <location>
        <begin position="1546"/>
        <end position="1574"/>
    </location>
</feature>
<dbReference type="Pfam" id="PF02213">
    <property type="entry name" value="GYF"/>
    <property type="match status" value="1"/>
</dbReference>
<accession>A0A8B7BJ58</accession>
<feature type="region of interest" description="Disordered" evidence="1">
    <location>
        <begin position="1"/>
        <end position="31"/>
    </location>
</feature>
<feature type="domain" description="GYF" evidence="2">
    <location>
        <begin position="571"/>
        <end position="622"/>
    </location>
</feature>
<evidence type="ECO:0000259" key="2">
    <source>
        <dbReference type="PROSITE" id="PS50829"/>
    </source>
</evidence>
<dbReference type="GeneID" id="103698013"/>
<name>A0A8B7BJ58_PHODC</name>
<gene>
    <name evidence="4" type="primary">LOC103698013</name>
</gene>
<feature type="compositionally biased region" description="Low complexity" evidence="1">
    <location>
        <begin position="1605"/>
        <end position="1620"/>
    </location>
</feature>
<dbReference type="SUPFAM" id="SSF55277">
    <property type="entry name" value="GYF domain"/>
    <property type="match status" value="1"/>
</dbReference>
<feature type="region of interest" description="Disordered" evidence="1">
    <location>
        <begin position="1605"/>
        <end position="1638"/>
    </location>
</feature>
<evidence type="ECO:0000313" key="3">
    <source>
        <dbReference type="Proteomes" id="UP000228380"/>
    </source>
</evidence>
<feature type="region of interest" description="Disordered" evidence="1">
    <location>
        <begin position="64"/>
        <end position="97"/>
    </location>
</feature>
<dbReference type="InterPro" id="IPR035445">
    <property type="entry name" value="GYF-like_dom_sf"/>
</dbReference>
<dbReference type="PANTHER" id="PTHR46992">
    <property type="entry name" value="GYF DOMAIN-CONTAINING PROTEIN"/>
    <property type="match status" value="1"/>
</dbReference>
<evidence type="ECO:0000256" key="1">
    <source>
        <dbReference type="SAM" id="MobiDB-lite"/>
    </source>
</evidence>
<feature type="compositionally biased region" description="Basic residues" evidence="1">
    <location>
        <begin position="1623"/>
        <end position="1632"/>
    </location>
</feature>
<evidence type="ECO:0000313" key="4">
    <source>
        <dbReference type="RefSeq" id="XP_008778185.2"/>
    </source>
</evidence>
<keyword evidence="3" id="KW-1185">Reference proteome</keyword>
<reference evidence="3" key="1">
    <citation type="journal article" date="2019" name="Nat. Commun.">
        <title>Genome-wide association mapping of date palm fruit traits.</title>
        <authorList>
            <person name="Hazzouri K.M."/>
            <person name="Gros-Balthazard M."/>
            <person name="Flowers J.M."/>
            <person name="Copetti D."/>
            <person name="Lemansour A."/>
            <person name="Lebrun M."/>
            <person name="Masmoudi K."/>
            <person name="Ferrand S."/>
            <person name="Dhar M.I."/>
            <person name="Fresquez Z.A."/>
            <person name="Rosas U."/>
            <person name="Zhang J."/>
            <person name="Talag J."/>
            <person name="Lee S."/>
            <person name="Kudrna D."/>
            <person name="Powell R.F."/>
            <person name="Leitch I.J."/>
            <person name="Krueger R.R."/>
            <person name="Wing R.A."/>
            <person name="Amiri K.M.A."/>
            <person name="Purugganan M.D."/>
        </authorList>
    </citation>
    <scope>NUCLEOTIDE SEQUENCE [LARGE SCALE GENOMIC DNA]</scope>
    <source>
        <strain evidence="3">cv. Khalas</strain>
    </source>
</reference>
<reference evidence="4" key="2">
    <citation type="submission" date="2025-08" db="UniProtKB">
        <authorList>
            <consortium name="RefSeq"/>
        </authorList>
    </citation>
    <scope>IDENTIFICATION</scope>
    <source>
        <tissue evidence="4">Young leaves</tissue>
    </source>
</reference>
<feature type="compositionally biased region" description="Basic and acidic residues" evidence="1">
    <location>
        <begin position="162"/>
        <end position="221"/>
    </location>
</feature>
<protein>
    <submittedName>
        <fullName evidence="4">Protein ESSENTIAL FOR POTEXVIRUS ACCUMULATION 1-like isoform X2</fullName>
    </submittedName>
</protein>
<dbReference type="Proteomes" id="UP000228380">
    <property type="component" value="Chromosome 14"/>
</dbReference>
<sequence>MVGGRVDRPEDLIVSKPAEEPWAAKDDISGGNSERKVLLGFVEDSKDQITADNKIPLSPQWLYAKPSESKPDLSAASGDVGSPSSLPHGTPDSIQKDIWRLDGSLEKKEWRRNVLDVENSRHWHEEEREAGPLSRRERRKEGDRENEYRKNGRRSDNVSMREITDSRSSDRWHDVSSHNLRHESRRDSKWSSRWGPEDKEKDAWTDKKLDVDKEDAPKEKQSFAASNRLASEPEFCDKWRSRHRQEVISSRSSVYRAAPGFGLERGRGDGTNVGFALGRGRSNAIGNLAVSRPPSTSLIGAAVLGKCGLSAEEFRYPRGKLLDIYRKHKIISSFDITPDGFEEVPPIVHSSSIEPLAFVSPDMDEEAILEDIWKGKVTSSEVFNNPCRDRMKRVNDNATDAGDVSMAKKECMLSKISAEEVSDTYSAGYGASHRKVEDLLNDGASILGECKAKVDALTDGASIDGMTPTVPKDDAHNAVGVPGSNHVGFELEVAEIDVLNADNNWDNYAYLKNATEDMNSTASFDVTAKLPDDSNSLFEMSFISEFSNTNGPCQISYGEAKISEQVVPPEELNLIYKDPQGQMQGPFSGADIIRWFDEGFYGTDLPVCLSDAPEGTHFQQLGEVMPHLKYRCRSITAVEPIDPSEASASTSATDFAGSVSINDQRLTQSEFENRQIQPSISKCEDLVDSNYGSLPHALSETSGGIMRAEAQKLNELAVQDAEEVLGIGRAVSSIENPLDKIANKLDLLNTPYGNHFLATKTGEVELTNHNFPKSNDLNPLGLSFSMLEGTYPKPSLSLDISNTGNQSCQSSSSVVGDASFSSRKQEPFSLTSNSLVVRDSWSNNHRINASGIVSPDDSHYLSPLETDSNQLSLEEQLLCQQLQKQQLQQQHSLFPHQTMHLNGHFFEQSEGSVRHQRSISQSLPELQHRIKCQFEQQRHFEQLQQPQQELQHRQMQLLQQHQQQQQRQLEQQLLLEQLQHQQFCETGFGTSHADPLWQNNVLDEFLVRQRLLHELQEHSQHGLQQHDSSLEQLNQAGHNLHHGHHNGLLDVPSHATRRQMLALEKQLLDLQQEQLLARQFSMLSGQLPGIEEGRHLGEAWSVDESGRFIRTACCPPQTQTAGLGQLDLLQIHQRPSYYEQPSHPEHDLVLHERMQRGIYDSNSHPFERSIPLSAVNPGSNGDLVNIMAQLQQQEVQQLQGQMYSSGQIGQLHTGVHPLRRQIANQFSASHLDATEGCRSESNAQLQNILIESQFSRLHLEAEQQKKDMNANFSFKDASAWSLLAREDENLRHSLASMLHQSQTRQCPQSVGMVDDPPTFPNEIKEPSWLLSRSAMDNSYNFPADNVGMEDFYPEGTHLSHVGKNLKDQMVNAGMKDHVNGTNISGKLAFPLSHETLDELELQDMDLLEKILRANSLDGNETVDLAKQCGSDSAIKMMSQSVLDIDTLESRIDRAGNSVVDHGELKLTASIRNSSFGSTGGSMETYNYQLGVDNAYNESVANDRMSTIHLKGADGSSLNHVYGSHIVSSQGVLSDLASALPPRRKSPAILASSEGGRGEPGGSAKVMEARASDKRDMRFLRTSSCGNAEVPEASFVDVLKKPASSEAVAASGAPGSADAGPGRSGKKKGKKGRHIDPSLLGFKVHSNRIMMGEIQRLGD</sequence>
<dbReference type="PANTHER" id="PTHR46992:SF1">
    <property type="entry name" value="GYF DOMAIN-CONTAINING PROTEIN"/>
    <property type="match status" value="1"/>
</dbReference>
<feature type="compositionally biased region" description="Basic and acidic residues" evidence="1">
    <location>
        <begin position="116"/>
        <end position="130"/>
    </location>
</feature>